<dbReference type="GO" id="GO:0043856">
    <property type="term" value="F:anti-sigma factor antagonist activity"/>
    <property type="evidence" value="ECO:0007669"/>
    <property type="project" value="InterPro"/>
</dbReference>
<accession>A0A8J3L754</accession>
<reference evidence="4 5" key="1">
    <citation type="submission" date="2021-01" db="EMBL/GenBank/DDBJ databases">
        <title>Whole genome shotgun sequence of Catellatospora coxensis NBRC 107359.</title>
        <authorList>
            <person name="Komaki H."/>
            <person name="Tamura T."/>
        </authorList>
    </citation>
    <scope>NUCLEOTIDE SEQUENCE [LARGE SCALE GENOMIC DNA]</scope>
    <source>
        <strain evidence="4 5">NBRC 107359</strain>
    </source>
</reference>
<evidence type="ECO:0000313" key="5">
    <source>
        <dbReference type="Proteomes" id="UP000630887"/>
    </source>
</evidence>
<dbReference type="InterPro" id="IPR058548">
    <property type="entry name" value="MlaB-like_STAS"/>
</dbReference>
<dbReference type="RefSeq" id="WP_203697060.1">
    <property type="nucleotide sequence ID" value="NZ_BAAALC010000079.1"/>
</dbReference>
<sequence>MSLPPPQLSHHVVATDGVVRVALSGEVDLAVADDLHGWLSTAAAAHPGLPVEVDMTAVTFIDSSGIRAFVRARNDAVGAGQGLRLVNTAGMALRVLQVAGVYAHLSGEPVD</sequence>
<organism evidence="4 5">
    <name type="scientific">Catellatospora coxensis</name>
    <dbReference type="NCBI Taxonomy" id="310354"/>
    <lineage>
        <taxon>Bacteria</taxon>
        <taxon>Bacillati</taxon>
        <taxon>Actinomycetota</taxon>
        <taxon>Actinomycetes</taxon>
        <taxon>Micromonosporales</taxon>
        <taxon>Micromonosporaceae</taxon>
        <taxon>Catellatospora</taxon>
    </lineage>
</organism>
<name>A0A8J3L754_9ACTN</name>
<dbReference type="Pfam" id="PF13466">
    <property type="entry name" value="STAS_2"/>
    <property type="match status" value="1"/>
</dbReference>
<evidence type="ECO:0000256" key="2">
    <source>
        <dbReference type="RuleBase" id="RU003749"/>
    </source>
</evidence>
<dbReference type="PROSITE" id="PS50801">
    <property type="entry name" value="STAS"/>
    <property type="match status" value="1"/>
</dbReference>
<comment type="caution">
    <text evidence="4">The sequence shown here is derived from an EMBL/GenBank/DDBJ whole genome shotgun (WGS) entry which is preliminary data.</text>
</comment>
<evidence type="ECO:0000256" key="1">
    <source>
        <dbReference type="ARBA" id="ARBA00009013"/>
    </source>
</evidence>
<dbReference type="InterPro" id="IPR003658">
    <property type="entry name" value="Anti-sigma_ant"/>
</dbReference>
<evidence type="ECO:0000259" key="3">
    <source>
        <dbReference type="PROSITE" id="PS50801"/>
    </source>
</evidence>
<dbReference type="SUPFAM" id="SSF52091">
    <property type="entry name" value="SpoIIaa-like"/>
    <property type="match status" value="1"/>
</dbReference>
<feature type="domain" description="STAS" evidence="3">
    <location>
        <begin position="8"/>
        <end position="111"/>
    </location>
</feature>
<dbReference type="Proteomes" id="UP000630887">
    <property type="component" value="Unassembled WGS sequence"/>
</dbReference>
<dbReference type="InterPro" id="IPR036513">
    <property type="entry name" value="STAS_dom_sf"/>
</dbReference>
<gene>
    <name evidence="4" type="ORF">Cco03nite_64110</name>
</gene>
<dbReference type="EMBL" id="BONI01000070">
    <property type="protein sequence ID" value="GIG09711.1"/>
    <property type="molecule type" value="Genomic_DNA"/>
</dbReference>
<dbReference type="Gene3D" id="3.30.750.24">
    <property type="entry name" value="STAS domain"/>
    <property type="match status" value="1"/>
</dbReference>
<comment type="similarity">
    <text evidence="1 2">Belongs to the anti-sigma-factor antagonist family.</text>
</comment>
<dbReference type="AlphaFoldDB" id="A0A8J3L754"/>
<dbReference type="PANTHER" id="PTHR33495">
    <property type="entry name" value="ANTI-SIGMA FACTOR ANTAGONIST TM_1081-RELATED-RELATED"/>
    <property type="match status" value="1"/>
</dbReference>
<proteinExistence type="inferred from homology"/>
<dbReference type="CDD" id="cd07043">
    <property type="entry name" value="STAS_anti-anti-sigma_factors"/>
    <property type="match status" value="1"/>
</dbReference>
<dbReference type="PANTHER" id="PTHR33495:SF2">
    <property type="entry name" value="ANTI-SIGMA FACTOR ANTAGONIST TM_1081-RELATED"/>
    <property type="match status" value="1"/>
</dbReference>
<evidence type="ECO:0000313" key="4">
    <source>
        <dbReference type="EMBL" id="GIG09711.1"/>
    </source>
</evidence>
<protein>
    <recommendedName>
        <fullName evidence="2">Anti-sigma factor antagonist</fullName>
    </recommendedName>
</protein>
<dbReference type="InterPro" id="IPR002645">
    <property type="entry name" value="STAS_dom"/>
</dbReference>
<dbReference type="NCBIfam" id="TIGR00377">
    <property type="entry name" value="ant_ant_sig"/>
    <property type="match status" value="1"/>
</dbReference>
<keyword evidence="5" id="KW-1185">Reference proteome</keyword>